<sequence length="294" mass="32740">MSWNPNKQLREWRSSAPTTQPAPGNPHPAVTENHTGRPTFDKNAYRRAPAPAPGRGSTPTASQVPSARQSPAALTTKHAPENPRQAVTGNNAGRNDRVLLDKPAMPTAHPDEGRFQPGGFDARTKESDHRAGSTVEFSQRRDDEEWQRAMAKSMPLPWKTHDYRREGSPRQEAESAKRDYEGGSVPPSPLRYDPTGRMAGGPPSTKNPKPGTKRFDVETDVSHRVVCLEEGRSRRSNRRSVTGSILIVYAVGLLRSHQSYQHNGVLNSLMILEGPWMRYDDAFYEARVPYSQAR</sequence>
<comment type="caution">
    <text evidence="2">The sequence shown here is derived from an EMBL/GenBank/DDBJ whole genome shotgun (WGS) entry which is preliminary data.</text>
</comment>
<feature type="compositionally biased region" description="Basic and acidic residues" evidence="1">
    <location>
        <begin position="159"/>
        <end position="181"/>
    </location>
</feature>
<evidence type="ECO:0000313" key="2">
    <source>
        <dbReference type="EMBL" id="RYO98795.1"/>
    </source>
</evidence>
<gene>
    <name evidence="2" type="ORF">DL764_007001</name>
</gene>
<keyword evidence="3" id="KW-1185">Reference proteome</keyword>
<feature type="compositionally biased region" description="Basic and acidic residues" evidence="1">
    <location>
        <begin position="122"/>
        <end position="131"/>
    </location>
</feature>
<name>A0A4Q4T6H8_9PEZI</name>
<evidence type="ECO:0000256" key="1">
    <source>
        <dbReference type="SAM" id="MobiDB-lite"/>
    </source>
</evidence>
<feature type="compositionally biased region" description="Low complexity" evidence="1">
    <location>
        <begin position="46"/>
        <end position="56"/>
    </location>
</feature>
<feature type="region of interest" description="Disordered" evidence="1">
    <location>
        <begin position="158"/>
        <end position="215"/>
    </location>
</feature>
<proteinExistence type="predicted"/>
<feature type="compositionally biased region" description="Polar residues" evidence="1">
    <location>
        <begin position="57"/>
        <end position="73"/>
    </location>
</feature>
<evidence type="ECO:0000313" key="3">
    <source>
        <dbReference type="Proteomes" id="UP000293360"/>
    </source>
</evidence>
<dbReference type="AlphaFoldDB" id="A0A4Q4T6H8"/>
<dbReference type="Proteomes" id="UP000293360">
    <property type="component" value="Unassembled WGS sequence"/>
</dbReference>
<dbReference type="OrthoDB" id="10414135at2759"/>
<protein>
    <submittedName>
        <fullName evidence="2">Uncharacterized protein</fullName>
    </submittedName>
</protein>
<feature type="region of interest" description="Disordered" evidence="1">
    <location>
        <begin position="1"/>
        <end position="144"/>
    </location>
</feature>
<reference evidence="2 3" key="1">
    <citation type="submission" date="2018-06" db="EMBL/GenBank/DDBJ databases">
        <title>Complete Genomes of Monosporascus.</title>
        <authorList>
            <person name="Robinson A.J."/>
            <person name="Natvig D.O."/>
        </authorList>
    </citation>
    <scope>NUCLEOTIDE SEQUENCE [LARGE SCALE GENOMIC DNA]</scope>
    <source>
        <strain evidence="2 3">CBS 110550</strain>
    </source>
</reference>
<dbReference type="EMBL" id="QJNU01000448">
    <property type="protein sequence ID" value="RYO98795.1"/>
    <property type="molecule type" value="Genomic_DNA"/>
</dbReference>
<organism evidence="2 3">
    <name type="scientific">Monosporascus ibericus</name>
    <dbReference type="NCBI Taxonomy" id="155417"/>
    <lineage>
        <taxon>Eukaryota</taxon>
        <taxon>Fungi</taxon>
        <taxon>Dikarya</taxon>
        <taxon>Ascomycota</taxon>
        <taxon>Pezizomycotina</taxon>
        <taxon>Sordariomycetes</taxon>
        <taxon>Xylariomycetidae</taxon>
        <taxon>Xylariales</taxon>
        <taxon>Xylariales incertae sedis</taxon>
        <taxon>Monosporascus</taxon>
    </lineage>
</organism>
<accession>A0A4Q4T6H8</accession>